<keyword evidence="4" id="KW-0274">FAD</keyword>
<dbReference type="Proteomes" id="UP001216674">
    <property type="component" value="Unassembled WGS sequence"/>
</dbReference>
<dbReference type="PANTHER" id="PTHR43884">
    <property type="entry name" value="ACYL-COA DEHYDROGENASE"/>
    <property type="match status" value="1"/>
</dbReference>
<feature type="domain" description="Acyl-CoA oxidase/dehydrogenase middle" evidence="6">
    <location>
        <begin position="124"/>
        <end position="219"/>
    </location>
</feature>
<dbReference type="Pfam" id="PF00441">
    <property type="entry name" value="Acyl-CoA_dh_1"/>
    <property type="match status" value="1"/>
</dbReference>
<feature type="domain" description="Acyl-CoA dehydrogenase/oxidase C-terminal" evidence="5">
    <location>
        <begin position="233"/>
        <end position="379"/>
    </location>
</feature>
<dbReference type="InterPro" id="IPR013786">
    <property type="entry name" value="AcylCoA_DH/ox_N"/>
</dbReference>
<sequence length="391" mass="42846">MDFSTSPRHRDIARRMAALGRDLQDPGLAERDRQGRFSRELWSTLARQRVHALTVAPEHGGEGFGALDLVFALEALAEHCEDTGLLFALAAHLCACLHPLARFGDPALQQRWLPAIVQEGQIGAHAITEAGAGSDINAMRCTATRDGDGYRLHGEKRYITNAPVCDFIVVHARTGAGKGFLDYSAFVLDSRTPGVQLSHKPHEKVGLRTTAMGDIRFDGAWVHASQRLGAEGNGGPIFQASMAWERSCLFAIYLGAMRRQLRRTCQHAETRVQFGQPLIAHQAIAHRIADMHVRLESARLACLKAAWELDHAQSGQDTPAMAKLLVSEASIRNGLDALHIHGASGVLEGDVERQLRNALPSTLFSGGNEVLKDQLLRQLRRELRHGTGQAR</sequence>
<evidence type="ECO:0000313" key="8">
    <source>
        <dbReference type="EMBL" id="MDF3836618.1"/>
    </source>
</evidence>
<accession>A0ABT6AVG7</accession>
<dbReference type="InterPro" id="IPR009100">
    <property type="entry name" value="AcylCoA_DH/oxidase_NM_dom_sf"/>
</dbReference>
<evidence type="ECO:0000256" key="3">
    <source>
        <dbReference type="ARBA" id="ARBA00022630"/>
    </source>
</evidence>
<dbReference type="SUPFAM" id="SSF47203">
    <property type="entry name" value="Acyl-CoA dehydrogenase C-terminal domain-like"/>
    <property type="match status" value="1"/>
</dbReference>
<dbReference type="InterPro" id="IPR006089">
    <property type="entry name" value="Acyl-CoA_DH_CS"/>
</dbReference>
<comment type="caution">
    <text evidence="8">The sequence shown here is derived from an EMBL/GenBank/DDBJ whole genome shotgun (WGS) entry which is preliminary data.</text>
</comment>
<reference evidence="8 9" key="1">
    <citation type="submission" date="2023-03" db="EMBL/GenBank/DDBJ databases">
        <title>Draft assemblies of triclosan tolerant bacteria isolated from returned activated sludge.</title>
        <authorList>
            <person name="Van Hamelsveld S."/>
        </authorList>
    </citation>
    <scope>NUCLEOTIDE SEQUENCE [LARGE SCALE GENOMIC DNA]</scope>
    <source>
        <strain evidence="8 9">GW210010_S58</strain>
    </source>
</reference>
<dbReference type="Gene3D" id="1.20.140.10">
    <property type="entry name" value="Butyryl-CoA Dehydrogenase, subunit A, domain 3"/>
    <property type="match status" value="1"/>
</dbReference>
<evidence type="ECO:0000256" key="1">
    <source>
        <dbReference type="ARBA" id="ARBA00001974"/>
    </source>
</evidence>
<dbReference type="InterPro" id="IPR046373">
    <property type="entry name" value="Acyl-CoA_Oxase/DH_mid-dom_sf"/>
</dbReference>
<keyword evidence="9" id="KW-1185">Reference proteome</keyword>
<dbReference type="CDD" id="cd00567">
    <property type="entry name" value="ACAD"/>
    <property type="match status" value="1"/>
</dbReference>
<dbReference type="Pfam" id="PF02771">
    <property type="entry name" value="Acyl-CoA_dh_N"/>
    <property type="match status" value="1"/>
</dbReference>
<dbReference type="Pfam" id="PF02770">
    <property type="entry name" value="Acyl-CoA_dh_M"/>
    <property type="match status" value="1"/>
</dbReference>
<keyword evidence="3" id="KW-0285">Flavoprotein</keyword>
<proteinExistence type="inferred from homology"/>
<dbReference type="PANTHER" id="PTHR43884:SF12">
    <property type="entry name" value="ISOVALERYL-COA DEHYDROGENASE, MITOCHONDRIAL-RELATED"/>
    <property type="match status" value="1"/>
</dbReference>
<dbReference type="InterPro" id="IPR009075">
    <property type="entry name" value="AcylCo_DH/oxidase_C"/>
</dbReference>
<dbReference type="PROSITE" id="PS00072">
    <property type="entry name" value="ACYL_COA_DH_1"/>
    <property type="match status" value="1"/>
</dbReference>
<dbReference type="EMBL" id="JARJLM010000447">
    <property type="protein sequence ID" value="MDF3836618.1"/>
    <property type="molecule type" value="Genomic_DNA"/>
</dbReference>
<comment type="similarity">
    <text evidence="2">Belongs to the acyl-CoA dehydrogenase family.</text>
</comment>
<evidence type="ECO:0000259" key="7">
    <source>
        <dbReference type="Pfam" id="PF02771"/>
    </source>
</evidence>
<dbReference type="Gene3D" id="2.40.110.10">
    <property type="entry name" value="Butyryl-CoA Dehydrogenase, subunit A, domain 2"/>
    <property type="match status" value="1"/>
</dbReference>
<dbReference type="RefSeq" id="WP_017225876.1">
    <property type="nucleotide sequence ID" value="NZ_JARJLM010000447.1"/>
</dbReference>
<name>A0ABT6AVG7_9BURK</name>
<evidence type="ECO:0000313" key="9">
    <source>
        <dbReference type="Proteomes" id="UP001216674"/>
    </source>
</evidence>
<feature type="domain" description="Acyl-CoA dehydrogenase/oxidase N-terminal" evidence="7">
    <location>
        <begin position="7"/>
        <end position="118"/>
    </location>
</feature>
<comment type="cofactor">
    <cofactor evidence="1">
        <name>FAD</name>
        <dbReference type="ChEBI" id="CHEBI:57692"/>
    </cofactor>
</comment>
<gene>
    <name evidence="8" type="ORF">P3W85_27215</name>
</gene>
<protein>
    <submittedName>
        <fullName evidence="8">Acyl-CoA dehydrogenase family protein</fullName>
    </submittedName>
</protein>
<evidence type="ECO:0000259" key="5">
    <source>
        <dbReference type="Pfam" id="PF00441"/>
    </source>
</evidence>
<dbReference type="SUPFAM" id="SSF56645">
    <property type="entry name" value="Acyl-CoA dehydrogenase NM domain-like"/>
    <property type="match status" value="1"/>
</dbReference>
<evidence type="ECO:0000256" key="2">
    <source>
        <dbReference type="ARBA" id="ARBA00009347"/>
    </source>
</evidence>
<dbReference type="Gene3D" id="1.10.540.10">
    <property type="entry name" value="Acyl-CoA dehydrogenase/oxidase, N-terminal domain"/>
    <property type="match status" value="1"/>
</dbReference>
<organism evidence="8 9">
    <name type="scientific">Cupriavidus basilensis</name>
    <dbReference type="NCBI Taxonomy" id="68895"/>
    <lineage>
        <taxon>Bacteria</taxon>
        <taxon>Pseudomonadati</taxon>
        <taxon>Pseudomonadota</taxon>
        <taxon>Betaproteobacteria</taxon>
        <taxon>Burkholderiales</taxon>
        <taxon>Burkholderiaceae</taxon>
        <taxon>Cupriavidus</taxon>
    </lineage>
</organism>
<evidence type="ECO:0000259" key="6">
    <source>
        <dbReference type="Pfam" id="PF02770"/>
    </source>
</evidence>
<dbReference type="InterPro" id="IPR037069">
    <property type="entry name" value="AcylCoA_DH/ox_N_sf"/>
</dbReference>
<dbReference type="InterPro" id="IPR036250">
    <property type="entry name" value="AcylCo_DH-like_C"/>
</dbReference>
<evidence type="ECO:0000256" key="4">
    <source>
        <dbReference type="ARBA" id="ARBA00022827"/>
    </source>
</evidence>
<dbReference type="InterPro" id="IPR006091">
    <property type="entry name" value="Acyl-CoA_Oxase/DH_mid-dom"/>
</dbReference>